<dbReference type="RefSeq" id="XP_025419633.1">
    <property type="nucleotide sequence ID" value="XM_025563848.1"/>
</dbReference>
<protein>
    <submittedName>
        <fullName evidence="3">Uncharacterized protein LOC112689962 isoform X2</fullName>
    </submittedName>
</protein>
<proteinExistence type="predicted"/>
<sequence>MPKTHCQISMSAQKVKKLHEILIFADLSDQKISVLHIAVVTILIGAILLIVGLVQLKPGADASQYKFLLIFSGLFTTLIGILMAIIRCCLLPWVIKRRQRRSTPSTPGLLMTA</sequence>
<evidence type="ECO:0000313" key="2">
    <source>
        <dbReference type="Proteomes" id="UP000694846"/>
    </source>
</evidence>
<name>A0A8B8G9S7_9HEMI</name>
<feature type="transmembrane region" description="Helical" evidence="1">
    <location>
        <begin position="68"/>
        <end position="95"/>
    </location>
</feature>
<dbReference type="GeneID" id="112689962"/>
<accession>A0A8B8G9S7</accession>
<gene>
    <name evidence="3" type="primary">LOC112689962</name>
</gene>
<keyword evidence="1" id="KW-0472">Membrane</keyword>
<keyword evidence="1" id="KW-0812">Transmembrane</keyword>
<dbReference type="AlphaFoldDB" id="A0A8B8G9S7"/>
<feature type="transmembrane region" description="Helical" evidence="1">
    <location>
        <begin position="34"/>
        <end position="56"/>
    </location>
</feature>
<evidence type="ECO:0000256" key="1">
    <source>
        <dbReference type="SAM" id="Phobius"/>
    </source>
</evidence>
<dbReference type="OrthoDB" id="6628918at2759"/>
<keyword evidence="1" id="KW-1133">Transmembrane helix</keyword>
<reference evidence="3" key="1">
    <citation type="submission" date="2025-08" db="UniProtKB">
        <authorList>
            <consortium name="RefSeq"/>
        </authorList>
    </citation>
    <scope>IDENTIFICATION</scope>
    <source>
        <tissue evidence="3">Whole body</tissue>
    </source>
</reference>
<dbReference type="Proteomes" id="UP000694846">
    <property type="component" value="Unplaced"/>
</dbReference>
<keyword evidence="2" id="KW-1185">Reference proteome</keyword>
<evidence type="ECO:0000313" key="3">
    <source>
        <dbReference type="RefSeq" id="XP_025419633.1"/>
    </source>
</evidence>
<organism evidence="2 3">
    <name type="scientific">Sipha flava</name>
    <name type="common">yellow sugarcane aphid</name>
    <dbReference type="NCBI Taxonomy" id="143950"/>
    <lineage>
        <taxon>Eukaryota</taxon>
        <taxon>Metazoa</taxon>
        <taxon>Ecdysozoa</taxon>
        <taxon>Arthropoda</taxon>
        <taxon>Hexapoda</taxon>
        <taxon>Insecta</taxon>
        <taxon>Pterygota</taxon>
        <taxon>Neoptera</taxon>
        <taxon>Paraneoptera</taxon>
        <taxon>Hemiptera</taxon>
        <taxon>Sternorrhyncha</taxon>
        <taxon>Aphidomorpha</taxon>
        <taxon>Aphidoidea</taxon>
        <taxon>Aphididae</taxon>
        <taxon>Sipha</taxon>
    </lineage>
</organism>